<keyword evidence="2" id="KW-1185">Reference proteome</keyword>
<sequence length="473" mass="54354">MSSDKGVNIIDIYVKCLSEMQRQTLICNNINIQEDFKPVLFNYPKYLWLLNCNSFDVVLSAWCRKTVKRTTNNEEFQNALHLCNITIGQYILSHSAGLRTLSIIDHCDHNKICLMYLPLDPCVKGILHTFSKLAILNIKIRPSQITALNISLLCEKLSLYARNIKNLNISINTIENEFIQPEICKHLFQLINSQHKLQYLTICFSWDNSQSPLFFSALSSQSHSLKYLEIIQFYDIPLLISYLSPFNLDTLNFVYYYRRNIQIEPSPLPILHSGTQFRIKELVSCGVTHYPVFNPFFSIIIRMSGSSLQELSLRGSDKLWINAITQCPNLTSLTVAIDFSMHECFIQALSKLKKLQFLEVKKGQDNTKFTKDAILQIAKTISTTLEELDFDLTANQEYLVAFLAECKFSLSKLTIYLDELDNETLNFIIDYAIKTGNLKELCYEATQSFTDDVLLRAKKVIPIITEIGFGLFD</sequence>
<dbReference type="OrthoDB" id="10028886at2759"/>
<gene>
    <name evidence="1" type="ORF">DERYTH_LOCUS7200</name>
</gene>
<dbReference type="EMBL" id="CAJVPY010003436">
    <property type="protein sequence ID" value="CAG8591772.1"/>
    <property type="molecule type" value="Genomic_DNA"/>
</dbReference>
<protein>
    <submittedName>
        <fullName evidence="1">8441_t:CDS:1</fullName>
    </submittedName>
</protein>
<dbReference type="Proteomes" id="UP000789405">
    <property type="component" value="Unassembled WGS sequence"/>
</dbReference>
<accession>A0A9N9G863</accession>
<name>A0A9N9G863_9GLOM</name>
<organism evidence="1 2">
    <name type="scientific">Dentiscutata erythropus</name>
    <dbReference type="NCBI Taxonomy" id="1348616"/>
    <lineage>
        <taxon>Eukaryota</taxon>
        <taxon>Fungi</taxon>
        <taxon>Fungi incertae sedis</taxon>
        <taxon>Mucoromycota</taxon>
        <taxon>Glomeromycotina</taxon>
        <taxon>Glomeromycetes</taxon>
        <taxon>Diversisporales</taxon>
        <taxon>Gigasporaceae</taxon>
        <taxon>Dentiscutata</taxon>
    </lineage>
</organism>
<dbReference type="AlphaFoldDB" id="A0A9N9G863"/>
<evidence type="ECO:0000313" key="1">
    <source>
        <dbReference type="EMBL" id="CAG8591772.1"/>
    </source>
</evidence>
<proteinExistence type="predicted"/>
<comment type="caution">
    <text evidence="1">The sequence shown here is derived from an EMBL/GenBank/DDBJ whole genome shotgun (WGS) entry which is preliminary data.</text>
</comment>
<dbReference type="SUPFAM" id="SSF52047">
    <property type="entry name" value="RNI-like"/>
    <property type="match status" value="1"/>
</dbReference>
<reference evidence="1" key="1">
    <citation type="submission" date="2021-06" db="EMBL/GenBank/DDBJ databases">
        <authorList>
            <person name="Kallberg Y."/>
            <person name="Tangrot J."/>
            <person name="Rosling A."/>
        </authorList>
    </citation>
    <scope>NUCLEOTIDE SEQUENCE</scope>
    <source>
        <strain evidence="1">MA453B</strain>
    </source>
</reference>
<evidence type="ECO:0000313" key="2">
    <source>
        <dbReference type="Proteomes" id="UP000789405"/>
    </source>
</evidence>